<gene>
    <name evidence="1" type="ORF">FHS76_001245</name>
</gene>
<dbReference type="EMBL" id="JACIJG010000004">
    <property type="protein sequence ID" value="MBB5701394.1"/>
    <property type="molecule type" value="Genomic_DNA"/>
</dbReference>
<sequence>MMTILPPLLKPDREPASGRHVFSRVLCGLAGCAAIVSSAQAQEAGFDPANLDLAKLIECRAQVPDYNELASWLKTEPRALERLGWRQVESANPFLEQYLLDRPVGVFGTQTTDIAFAGSAILAVLDGDTASGLAGKLDVSPVLDNSDKFMGERVIAEETDDSNEMITIKTRVSLNVSTVESHPGKVFAGCSYSFSLDVKE</sequence>
<accession>A0A7W9AVK2</accession>
<dbReference type="RefSeq" id="WP_210306018.1">
    <property type="nucleotide sequence ID" value="NZ_JACIJG010000004.1"/>
</dbReference>
<dbReference type="AlphaFoldDB" id="A0A7W9AVK2"/>
<evidence type="ECO:0000313" key="2">
    <source>
        <dbReference type="Proteomes" id="UP000555546"/>
    </source>
</evidence>
<evidence type="ECO:0000313" key="1">
    <source>
        <dbReference type="EMBL" id="MBB5701394.1"/>
    </source>
</evidence>
<proteinExistence type="predicted"/>
<reference evidence="1 2" key="1">
    <citation type="submission" date="2020-08" db="EMBL/GenBank/DDBJ databases">
        <title>Genomic Encyclopedia of Type Strains, Phase IV (KMG-IV): sequencing the most valuable type-strain genomes for metagenomic binning, comparative biology and taxonomic classification.</title>
        <authorList>
            <person name="Goeker M."/>
        </authorList>
    </citation>
    <scope>NUCLEOTIDE SEQUENCE [LARGE SCALE GENOMIC DNA]</scope>
    <source>
        <strain evidence="1 2">DSM 26944</strain>
    </source>
</reference>
<organism evidence="1 2">
    <name type="scientific">Brucella daejeonensis</name>
    <dbReference type="NCBI Taxonomy" id="659015"/>
    <lineage>
        <taxon>Bacteria</taxon>
        <taxon>Pseudomonadati</taxon>
        <taxon>Pseudomonadota</taxon>
        <taxon>Alphaproteobacteria</taxon>
        <taxon>Hyphomicrobiales</taxon>
        <taxon>Brucellaceae</taxon>
        <taxon>Brucella/Ochrobactrum group</taxon>
        <taxon>Brucella</taxon>
    </lineage>
</organism>
<comment type="caution">
    <text evidence="1">The sequence shown here is derived from an EMBL/GenBank/DDBJ whole genome shotgun (WGS) entry which is preliminary data.</text>
</comment>
<name>A0A7W9AVK2_9HYPH</name>
<protein>
    <submittedName>
        <fullName evidence="1">Uncharacterized protein</fullName>
    </submittedName>
</protein>
<keyword evidence="2" id="KW-1185">Reference proteome</keyword>
<dbReference type="Proteomes" id="UP000555546">
    <property type="component" value="Unassembled WGS sequence"/>
</dbReference>